<evidence type="ECO:0000259" key="7">
    <source>
        <dbReference type="PROSITE" id="PS50262"/>
    </source>
</evidence>
<protein>
    <submittedName>
        <fullName evidence="9">G-protein coupled receptors family 1 profile domain-containing protein</fullName>
    </submittedName>
</protein>
<feature type="transmembrane region" description="Helical" evidence="6">
    <location>
        <begin position="221"/>
        <end position="241"/>
    </location>
</feature>
<dbReference type="Gene3D" id="1.20.1070.10">
    <property type="entry name" value="Rhodopsin 7-helix transmembrane proteins"/>
    <property type="match status" value="1"/>
</dbReference>
<sequence length="287" mass="32646">MRLMRVREMMNLSSAGQIETQRLTSGSCDSPAPLSPTKNQPFRYPKLERHTSMIARSPTNSSLSPTSPTRKTSLTQFQSLRQHQHNSLPRKFTQNGDSSGVPTSPGSVRLSGAQFSHPVHFQRKSEKRPRMYIFLIWLTFWDTAILLGALLLYSIPTVLTSAYQFYATLFPLFYMFCNGALTASVWLTLAFMVDRYKKVTKPFHKMVIAQNSTNPMSETRIHLFMLLLSFLAMAFALPRFFEITVDVDTEADGYSFMSTVLSESHITALYINVCYISKNMDSIKRSC</sequence>
<proteinExistence type="predicted"/>
<keyword evidence="3 6" id="KW-1133">Transmembrane helix</keyword>
<feature type="transmembrane region" description="Helical" evidence="6">
    <location>
        <begin position="253"/>
        <end position="276"/>
    </location>
</feature>
<evidence type="ECO:0000256" key="6">
    <source>
        <dbReference type="SAM" id="Phobius"/>
    </source>
</evidence>
<keyword evidence="8" id="KW-1185">Reference proteome</keyword>
<feature type="domain" description="G-protein coupled receptors family 1 profile" evidence="7">
    <location>
        <begin position="112"/>
        <end position="287"/>
    </location>
</feature>
<dbReference type="WBParaSite" id="ACRNAN_scaffold1597.g14553.t1">
    <property type="protein sequence ID" value="ACRNAN_scaffold1597.g14553.t1"/>
    <property type="gene ID" value="ACRNAN_scaffold1597.g14553"/>
</dbReference>
<evidence type="ECO:0000256" key="3">
    <source>
        <dbReference type="ARBA" id="ARBA00022989"/>
    </source>
</evidence>
<name>A0A914CXJ1_9BILA</name>
<dbReference type="PANTHER" id="PTHR46641:SF14">
    <property type="entry name" value="G-PROTEIN COUPLED RECEPTORS FAMILY 1 PROFILE DOMAIN-CONTAINING PROTEIN"/>
    <property type="match status" value="1"/>
</dbReference>
<evidence type="ECO:0000256" key="2">
    <source>
        <dbReference type="ARBA" id="ARBA00022692"/>
    </source>
</evidence>
<feature type="compositionally biased region" description="Polar residues" evidence="5">
    <location>
        <begin position="70"/>
        <end position="105"/>
    </location>
</feature>
<accession>A0A914CXJ1</accession>
<reference evidence="9" key="1">
    <citation type="submission" date="2022-11" db="UniProtKB">
        <authorList>
            <consortium name="WormBaseParasite"/>
        </authorList>
    </citation>
    <scope>IDENTIFICATION</scope>
</reference>
<dbReference type="InterPro" id="IPR017452">
    <property type="entry name" value="GPCR_Rhodpsn_7TM"/>
</dbReference>
<evidence type="ECO:0000256" key="4">
    <source>
        <dbReference type="ARBA" id="ARBA00023136"/>
    </source>
</evidence>
<keyword evidence="2 6" id="KW-0812">Transmembrane</keyword>
<evidence type="ECO:0000256" key="1">
    <source>
        <dbReference type="ARBA" id="ARBA00004370"/>
    </source>
</evidence>
<comment type="subcellular location">
    <subcellularLocation>
        <location evidence="1">Membrane</location>
    </subcellularLocation>
</comment>
<dbReference type="PROSITE" id="PS50262">
    <property type="entry name" value="G_PROTEIN_RECEP_F1_2"/>
    <property type="match status" value="1"/>
</dbReference>
<evidence type="ECO:0000313" key="9">
    <source>
        <dbReference type="WBParaSite" id="ACRNAN_scaffold1597.g14553.t1"/>
    </source>
</evidence>
<feature type="compositionally biased region" description="Low complexity" evidence="5">
    <location>
        <begin position="57"/>
        <end position="69"/>
    </location>
</feature>
<dbReference type="InterPro" id="IPR052954">
    <property type="entry name" value="GPCR-Ligand_Int"/>
</dbReference>
<dbReference type="AlphaFoldDB" id="A0A914CXJ1"/>
<dbReference type="Proteomes" id="UP000887540">
    <property type="component" value="Unplaced"/>
</dbReference>
<dbReference type="PANTHER" id="PTHR46641">
    <property type="entry name" value="FMRFAMIDE RECEPTOR-RELATED"/>
    <property type="match status" value="1"/>
</dbReference>
<feature type="transmembrane region" description="Helical" evidence="6">
    <location>
        <begin position="173"/>
        <end position="193"/>
    </location>
</feature>
<dbReference type="SUPFAM" id="SSF81321">
    <property type="entry name" value="Family A G protein-coupled receptor-like"/>
    <property type="match status" value="1"/>
</dbReference>
<feature type="region of interest" description="Disordered" evidence="5">
    <location>
        <begin position="13"/>
        <end position="105"/>
    </location>
</feature>
<organism evidence="8 9">
    <name type="scientific">Acrobeloides nanus</name>
    <dbReference type="NCBI Taxonomy" id="290746"/>
    <lineage>
        <taxon>Eukaryota</taxon>
        <taxon>Metazoa</taxon>
        <taxon>Ecdysozoa</taxon>
        <taxon>Nematoda</taxon>
        <taxon>Chromadorea</taxon>
        <taxon>Rhabditida</taxon>
        <taxon>Tylenchina</taxon>
        <taxon>Cephalobomorpha</taxon>
        <taxon>Cephaloboidea</taxon>
        <taxon>Cephalobidae</taxon>
        <taxon>Acrobeloides</taxon>
    </lineage>
</organism>
<feature type="transmembrane region" description="Helical" evidence="6">
    <location>
        <begin position="132"/>
        <end position="153"/>
    </location>
</feature>
<keyword evidence="4 6" id="KW-0472">Membrane</keyword>
<dbReference type="GO" id="GO:0016020">
    <property type="term" value="C:membrane"/>
    <property type="evidence" value="ECO:0007669"/>
    <property type="project" value="UniProtKB-SubCell"/>
</dbReference>
<evidence type="ECO:0000313" key="8">
    <source>
        <dbReference type="Proteomes" id="UP000887540"/>
    </source>
</evidence>
<evidence type="ECO:0000256" key="5">
    <source>
        <dbReference type="SAM" id="MobiDB-lite"/>
    </source>
</evidence>
<feature type="compositionally biased region" description="Polar residues" evidence="5">
    <location>
        <begin position="13"/>
        <end position="28"/>
    </location>
</feature>